<dbReference type="GO" id="GO:0006526">
    <property type="term" value="P:L-arginine biosynthetic process"/>
    <property type="evidence" value="ECO:0007669"/>
    <property type="project" value="UniProtKB-UniPathway"/>
</dbReference>
<feature type="domain" description="Arginine repressor DNA-binding" evidence="9">
    <location>
        <begin position="1"/>
        <end position="69"/>
    </location>
</feature>
<dbReference type="GO" id="GO:0003700">
    <property type="term" value="F:DNA-binding transcription factor activity"/>
    <property type="evidence" value="ECO:0007669"/>
    <property type="project" value="UniProtKB-UniRule"/>
</dbReference>
<keyword evidence="8" id="KW-0028">Amino-acid biosynthesis</keyword>
<comment type="pathway">
    <text evidence="8">Amino-acid biosynthesis; L-arginine biosynthesis [regulation].</text>
</comment>
<evidence type="ECO:0000256" key="4">
    <source>
        <dbReference type="ARBA" id="ARBA00022491"/>
    </source>
</evidence>
<keyword evidence="5 8" id="KW-0805">Transcription regulation</keyword>
<evidence type="ECO:0000256" key="1">
    <source>
        <dbReference type="ARBA" id="ARBA00004496"/>
    </source>
</evidence>
<dbReference type="Gene3D" id="3.30.1360.40">
    <property type="match status" value="1"/>
</dbReference>
<dbReference type="OrthoDB" id="9807089at2"/>
<dbReference type="InterPro" id="IPR036388">
    <property type="entry name" value="WH-like_DNA-bd_sf"/>
</dbReference>
<keyword evidence="12" id="KW-1185">Reference proteome</keyword>
<dbReference type="SUPFAM" id="SSF46785">
    <property type="entry name" value="Winged helix' DNA-binding domain"/>
    <property type="match status" value="1"/>
</dbReference>
<evidence type="ECO:0000313" key="11">
    <source>
        <dbReference type="EMBL" id="GEP84863.1"/>
    </source>
</evidence>
<evidence type="ECO:0000313" key="12">
    <source>
        <dbReference type="Proteomes" id="UP000321736"/>
    </source>
</evidence>
<organism evidence="11 12">
    <name type="scientific">Staphylococcus piscifermentans</name>
    <dbReference type="NCBI Taxonomy" id="70258"/>
    <lineage>
        <taxon>Bacteria</taxon>
        <taxon>Bacillati</taxon>
        <taxon>Bacillota</taxon>
        <taxon>Bacilli</taxon>
        <taxon>Bacillales</taxon>
        <taxon>Staphylococcaceae</taxon>
        <taxon>Staphylococcus</taxon>
    </lineage>
</organism>
<keyword evidence="6 8" id="KW-0238">DNA-binding</keyword>
<keyword evidence="7 8" id="KW-0804">Transcription</keyword>
<evidence type="ECO:0000256" key="2">
    <source>
        <dbReference type="ARBA" id="ARBA00008316"/>
    </source>
</evidence>
<reference evidence="11 12" key="1">
    <citation type="submission" date="2019-07" db="EMBL/GenBank/DDBJ databases">
        <title>Whole genome shotgun sequence of Staphylococcus piscifermentans NBRC 109625.</title>
        <authorList>
            <person name="Hosoyama A."/>
            <person name="Uohara A."/>
            <person name="Ohji S."/>
            <person name="Ichikawa N."/>
        </authorList>
    </citation>
    <scope>NUCLEOTIDE SEQUENCE [LARGE SCALE GENOMIC DNA]</scope>
    <source>
        <strain evidence="11 12">NBRC 109625</strain>
    </source>
</reference>
<dbReference type="RefSeq" id="WP_095103368.1">
    <property type="nucleotide sequence ID" value="NZ_BKAR01000016.1"/>
</dbReference>
<comment type="similarity">
    <text evidence="2 8">Belongs to the ArgR family.</text>
</comment>
<keyword evidence="4 8" id="KW-0678">Repressor</keyword>
<dbReference type="Pfam" id="PF01316">
    <property type="entry name" value="Arg_repressor"/>
    <property type="match status" value="1"/>
</dbReference>
<accession>A0A239TL41</accession>
<dbReference type="GO" id="GO:1900079">
    <property type="term" value="P:regulation of arginine biosynthetic process"/>
    <property type="evidence" value="ECO:0007669"/>
    <property type="project" value="UniProtKB-UniRule"/>
</dbReference>
<dbReference type="InterPro" id="IPR001669">
    <property type="entry name" value="Arg_repress"/>
</dbReference>
<keyword evidence="3 8" id="KW-0963">Cytoplasm</keyword>
<dbReference type="InterPro" id="IPR036251">
    <property type="entry name" value="Arg_repress_C_sf"/>
</dbReference>
<keyword evidence="8" id="KW-0055">Arginine biosynthesis</keyword>
<dbReference type="UniPathway" id="UPA00068"/>
<dbReference type="AlphaFoldDB" id="A0A239TL41"/>
<evidence type="ECO:0000256" key="6">
    <source>
        <dbReference type="ARBA" id="ARBA00023125"/>
    </source>
</evidence>
<dbReference type="GO" id="GO:0005737">
    <property type="term" value="C:cytoplasm"/>
    <property type="evidence" value="ECO:0007669"/>
    <property type="project" value="UniProtKB-SubCell"/>
</dbReference>
<evidence type="ECO:0000256" key="5">
    <source>
        <dbReference type="ARBA" id="ARBA00023015"/>
    </source>
</evidence>
<protein>
    <recommendedName>
        <fullName evidence="8">Arginine repressor</fullName>
    </recommendedName>
</protein>
<dbReference type="SUPFAM" id="SSF55252">
    <property type="entry name" value="C-terminal domain of arginine repressor"/>
    <property type="match status" value="1"/>
</dbReference>
<dbReference type="Pfam" id="PF02863">
    <property type="entry name" value="Arg_repressor_C"/>
    <property type="match status" value="1"/>
</dbReference>
<dbReference type="GO" id="GO:0034618">
    <property type="term" value="F:arginine binding"/>
    <property type="evidence" value="ECO:0007669"/>
    <property type="project" value="InterPro"/>
</dbReference>
<dbReference type="GO" id="GO:0051259">
    <property type="term" value="P:protein complex oligomerization"/>
    <property type="evidence" value="ECO:0007669"/>
    <property type="project" value="InterPro"/>
</dbReference>
<dbReference type="InterPro" id="IPR036390">
    <property type="entry name" value="WH_DNA-bd_sf"/>
</dbReference>
<dbReference type="PANTHER" id="PTHR34471">
    <property type="entry name" value="ARGININE REPRESSOR"/>
    <property type="match status" value="1"/>
</dbReference>
<dbReference type="PRINTS" id="PR01467">
    <property type="entry name" value="ARGREPRESSOR"/>
</dbReference>
<feature type="domain" description="Arginine repressor C-terminal" evidence="10">
    <location>
        <begin position="84"/>
        <end position="144"/>
    </location>
</feature>
<dbReference type="EMBL" id="BKAR01000016">
    <property type="protein sequence ID" value="GEP84863.1"/>
    <property type="molecule type" value="Genomic_DNA"/>
</dbReference>
<dbReference type="InterPro" id="IPR020899">
    <property type="entry name" value="Arg_repress_C"/>
</dbReference>
<dbReference type="Gene3D" id="1.10.10.10">
    <property type="entry name" value="Winged helix-like DNA-binding domain superfamily/Winged helix DNA-binding domain"/>
    <property type="match status" value="1"/>
</dbReference>
<evidence type="ECO:0000256" key="7">
    <source>
        <dbReference type="ARBA" id="ARBA00023163"/>
    </source>
</evidence>
<evidence type="ECO:0000259" key="10">
    <source>
        <dbReference type="Pfam" id="PF02863"/>
    </source>
</evidence>
<dbReference type="GO" id="GO:0003677">
    <property type="term" value="F:DNA binding"/>
    <property type="evidence" value="ECO:0007669"/>
    <property type="project" value="UniProtKB-KW"/>
</dbReference>
<evidence type="ECO:0000256" key="8">
    <source>
        <dbReference type="HAMAP-Rule" id="MF_00173"/>
    </source>
</evidence>
<proteinExistence type="inferred from homology"/>
<name>A0A239TL41_9STAP</name>
<gene>
    <name evidence="11" type="primary">argR_2</name>
    <name evidence="8" type="synonym">argR</name>
    <name evidence="11" type="ORF">SPI02_14480</name>
</gene>
<evidence type="ECO:0000259" key="9">
    <source>
        <dbReference type="Pfam" id="PF01316"/>
    </source>
</evidence>
<dbReference type="HAMAP" id="MF_00173">
    <property type="entry name" value="Arg_repressor"/>
    <property type="match status" value="1"/>
</dbReference>
<dbReference type="PANTHER" id="PTHR34471:SF1">
    <property type="entry name" value="ARGININE REPRESSOR"/>
    <property type="match status" value="1"/>
</dbReference>
<evidence type="ECO:0000256" key="3">
    <source>
        <dbReference type="ARBA" id="ARBA00022490"/>
    </source>
</evidence>
<comment type="caution">
    <text evidence="11">The sequence shown here is derived from an EMBL/GenBank/DDBJ whole genome shotgun (WGS) entry which is preliminary data.</text>
</comment>
<sequence>MEKEKRLELIKLLLKNNKISTVRELAEILEEQYNLIFSMTTVAKDLQELNVTKVPNGANQSYYVLPEKNSAKSYREAFKKYRQDSVNSVIVKDSYILIKTEPGFARTINYCIDQMQLPHVLGTVSGNDVIMVLLKSAEEAEYVKYLLLET</sequence>
<dbReference type="Proteomes" id="UP000321736">
    <property type="component" value="Unassembled WGS sequence"/>
</dbReference>
<comment type="function">
    <text evidence="8">Regulates arginine biosynthesis genes.</text>
</comment>
<comment type="subcellular location">
    <subcellularLocation>
        <location evidence="1 8">Cytoplasm</location>
    </subcellularLocation>
</comment>
<dbReference type="InterPro" id="IPR020900">
    <property type="entry name" value="Arg_repress_DNA-bd"/>
</dbReference>